<dbReference type="PANTHER" id="PTHR33164:SF101">
    <property type="entry name" value="TRANSCRIPTIONAL REPRESSOR MPRA"/>
    <property type="match status" value="1"/>
</dbReference>
<dbReference type="EMBL" id="VKHP01000001">
    <property type="protein sequence ID" value="NEU94359.1"/>
    <property type="molecule type" value="Genomic_DNA"/>
</dbReference>
<dbReference type="InterPro" id="IPR039422">
    <property type="entry name" value="MarR/SlyA-like"/>
</dbReference>
<dbReference type="Pfam" id="PF12802">
    <property type="entry name" value="MarR_2"/>
    <property type="match status" value="1"/>
</dbReference>
<dbReference type="GO" id="GO:0006950">
    <property type="term" value="P:response to stress"/>
    <property type="evidence" value="ECO:0007669"/>
    <property type="project" value="TreeGrafter"/>
</dbReference>
<accession>A0A6P1B764</accession>
<proteinExistence type="predicted"/>
<dbReference type="Gene3D" id="1.10.10.10">
    <property type="entry name" value="Winged helix-like DNA-binding domain superfamily/Winged helix DNA-binding domain"/>
    <property type="match status" value="1"/>
</dbReference>
<dbReference type="SUPFAM" id="SSF46785">
    <property type="entry name" value="Winged helix' DNA-binding domain"/>
    <property type="match status" value="1"/>
</dbReference>
<dbReference type="PANTHER" id="PTHR33164">
    <property type="entry name" value="TRANSCRIPTIONAL REGULATOR, MARR FAMILY"/>
    <property type="match status" value="1"/>
</dbReference>
<dbReference type="PROSITE" id="PS50995">
    <property type="entry name" value="HTH_MARR_2"/>
    <property type="match status" value="1"/>
</dbReference>
<keyword evidence="3" id="KW-1185">Reference proteome</keyword>
<evidence type="ECO:0000313" key="3">
    <source>
        <dbReference type="Proteomes" id="UP000468531"/>
    </source>
</evidence>
<dbReference type="Proteomes" id="UP000468531">
    <property type="component" value="Unassembled WGS sequence"/>
</dbReference>
<dbReference type="InterPro" id="IPR036388">
    <property type="entry name" value="WH-like_DNA-bd_sf"/>
</dbReference>
<feature type="domain" description="HTH marR-type" evidence="1">
    <location>
        <begin position="19"/>
        <end position="162"/>
    </location>
</feature>
<evidence type="ECO:0000259" key="1">
    <source>
        <dbReference type="PROSITE" id="PS50995"/>
    </source>
</evidence>
<dbReference type="GO" id="GO:0003700">
    <property type="term" value="F:DNA-binding transcription factor activity"/>
    <property type="evidence" value="ECO:0007669"/>
    <property type="project" value="InterPro"/>
</dbReference>
<dbReference type="AlphaFoldDB" id="A0A6P1B764"/>
<protein>
    <submittedName>
        <fullName evidence="2">MarR family transcriptional regulator</fullName>
    </submittedName>
</protein>
<gene>
    <name evidence="2" type="ORF">FNJ47_00585</name>
</gene>
<comment type="caution">
    <text evidence="2">The sequence shown here is derived from an EMBL/GenBank/DDBJ whole genome shotgun (WGS) entry which is preliminary data.</text>
</comment>
<evidence type="ECO:0000313" key="2">
    <source>
        <dbReference type="EMBL" id="NEU94359.1"/>
    </source>
</evidence>
<name>A0A6P1B764_9BRAD</name>
<dbReference type="InterPro" id="IPR036390">
    <property type="entry name" value="WH_DNA-bd_sf"/>
</dbReference>
<sequence length="177" mass="19765">MPPDLPSPPTAPYRISTDGQEIFRTFVWEIRSISACLEELAKFRANVLGITGPQWMILMAVDYLGREKGVSVNLVSRLMHVDPSFVTTHSKLLEKKGFLRRKPSAADARVVQMSLTAKTRKHLASLMPRGEAQDVQAFDEFGPDGSSEFITGLAAVRHRLEKARSGIRKSKTSNRQK</sequence>
<dbReference type="SMART" id="SM00347">
    <property type="entry name" value="HTH_MARR"/>
    <property type="match status" value="1"/>
</dbReference>
<reference evidence="2 3" key="1">
    <citation type="journal article" date="2020" name="Arch. Microbiol.">
        <title>Bradyrhizobium uaiense sp. nov., a new highly efficient cowpea symbiont.</title>
        <authorList>
            <person name="Cabral Michel D."/>
            <person name="Azarias Guimaraes A."/>
            <person name="Martins da Costa E."/>
            <person name="Soares de Carvalho T."/>
            <person name="Balsanelli E."/>
            <person name="Willems A."/>
            <person name="Maltempi de Souza E."/>
            <person name="de Souza Moreira F.M."/>
        </authorList>
    </citation>
    <scope>NUCLEOTIDE SEQUENCE [LARGE SCALE GENOMIC DNA]</scope>
    <source>
        <strain evidence="2 3">UFLA 03-164</strain>
    </source>
</reference>
<organism evidence="2 3">
    <name type="scientific">Bradyrhizobium uaiense</name>
    <dbReference type="NCBI Taxonomy" id="2594946"/>
    <lineage>
        <taxon>Bacteria</taxon>
        <taxon>Pseudomonadati</taxon>
        <taxon>Pseudomonadota</taxon>
        <taxon>Alphaproteobacteria</taxon>
        <taxon>Hyphomicrobiales</taxon>
        <taxon>Nitrobacteraceae</taxon>
        <taxon>Bradyrhizobium</taxon>
    </lineage>
</organism>
<dbReference type="InterPro" id="IPR000835">
    <property type="entry name" value="HTH_MarR-typ"/>
</dbReference>